<keyword evidence="7" id="KW-1185">Reference proteome</keyword>
<evidence type="ECO:0000256" key="4">
    <source>
        <dbReference type="SAM" id="MobiDB-lite"/>
    </source>
</evidence>
<dbReference type="InterPro" id="IPR005632">
    <property type="entry name" value="Chaperone_Skp"/>
</dbReference>
<dbReference type="SMART" id="SM00935">
    <property type="entry name" value="OmpH"/>
    <property type="match status" value="1"/>
</dbReference>
<dbReference type="SUPFAM" id="SSF111384">
    <property type="entry name" value="OmpH-like"/>
    <property type="match status" value="1"/>
</dbReference>
<dbReference type="PANTHER" id="PTHR35089">
    <property type="entry name" value="CHAPERONE PROTEIN SKP"/>
    <property type="match status" value="1"/>
</dbReference>
<dbReference type="Gene3D" id="3.30.910.20">
    <property type="entry name" value="Skp domain"/>
    <property type="match status" value="1"/>
</dbReference>
<evidence type="ECO:0000313" key="7">
    <source>
        <dbReference type="Proteomes" id="UP000315648"/>
    </source>
</evidence>
<dbReference type="InterPro" id="IPR024930">
    <property type="entry name" value="Skp_dom_sf"/>
</dbReference>
<keyword evidence="3" id="KW-0175">Coiled coil</keyword>
<evidence type="ECO:0000313" key="6">
    <source>
        <dbReference type="EMBL" id="TSJ77441.1"/>
    </source>
</evidence>
<comment type="caution">
    <text evidence="6">The sequence shown here is derived from an EMBL/GenBank/DDBJ whole genome shotgun (WGS) entry which is preliminary data.</text>
</comment>
<feature type="coiled-coil region" evidence="3">
    <location>
        <begin position="48"/>
        <end position="120"/>
    </location>
</feature>
<accession>A0A556QLD2</accession>
<dbReference type="Pfam" id="PF03938">
    <property type="entry name" value="OmpH"/>
    <property type="match status" value="1"/>
</dbReference>
<name>A0A556QLD2_9BACT</name>
<dbReference type="RefSeq" id="WP_144353844.1">
    <property type="nucleotide sequence ID" value="NZ_CBCRVV010000008.1"/>
</dbReference>
<reference evidence="6 7" key="1">
    <citation type="submission" date="2019-07" db="EMBL/GenBank/DDBJ databases">
        <title>Description of 53C-WASEF.</title>
        <authorList>
            <person name="Pitt A."/>
            <person name="Hahn M.W."/>
        </authorList>
    </citation>
    <scope>NUCLEOTIDE SEQUENCE [LARGE SCALE GENOMIC DNA]</scope>
    <source>
        <strain evidence="6 7">53C-WASEF</strain>
    </source>
</reference>
<evidence type="ECO:0000256" key="1">
    <source>
        <dbReference type="ARBA" id="ARBA00009091"/>
    </source>
</evidence>
<protein>
    <submittedName>
        <fullName evidence="6">OmpH family outer membrane protein</fullName>
    </submittedName>
</protein>
<gene>
    <name evidence="6" type="ORF">FPL22_15240</name>
</gene>
<feature type="region of interest" description="Disordered" evidence="4">
    <location>
        <begin position="190"/>
        <end position="228"/>
    </location>
</feature>
<feature type="signal peptide" evidence="5">
    <location>
        <begin position="1"/>
        <end position="23"/>
    </location>
</feature>
<dbReference type="GO" id="GO:0051082">
    <property type="term" value="F:unfolded protein binding"/>
    <property type="evidence" value="ECO:0007669"/>
    <property type="project" value="InterPro"/>
</dbReference>
<dbReference type="Proteomes" id="UP000315648">
    <property type="component" value="Unassembled WGS sequence"/>
</dbReference>
<dbReference type="EMBL" id="VMBG01000002">
    <property type="protein sequence ID" value="TSJ77441.1"/>
    <property type="molecule type" value="Genomic_DNA"/>
</dbReference>
<dbReference type="OrthoDB" id="193896at2"/>
<dbReference type="GO" id="GO:0050821">
    <property type="term" value="P:protein stabilization"/>
    <property type="evidence" value="ECO:0007669"/>
    <property type="project" value="TreeGrafter"/>
</dbReference>
<keyword evidence="2 5" id="KW-0732">Signal</keyword>
<organism evidence="6 7">
    <name type="scientific">Rariglobus hedericola</name>
    <dbReference type="NCBI Taxonomy" id="2597822"/>
    <lineage>
        <taxon>Bacteria</taxon>
        <taxon>Pseudomonadati</taxon>
        <taxon>Verrucomicrobiota</taxon>
        <taxon>Opitutia</taxon>
        <taxon>Opitutales</taxon>
        <taxon>Opitutaceae</taxon>
        <taxon>Rariglobus</taxon>
    </lineage>
</organism>
<evidence type="ECO:0000256" key="5">
    <source>
        <dbReference type="SAM" id="SignalP"/>
    </source>
</evidence>
<evidence type="ECO:0000256" key="3">
    <source>
        <dbReference type="SAM" id="Coils"/>
    </source>
</evidence>
<dbReference type="GO" id="GO:0005829">
    <property type="term" value="C:cytosol"/>
    <property type="evidence" value="ECO:0007669"/>
    <property type="project" value="TreeGrafter"/>
</dbReference>
<comment type="similarity">
    <text evidence="1">Belongs to the Skp family.</text>
</comment>
<dbReference type="PANTHER" id="PTHR35089:SF1">
    <property type="entry name" value="CHAPERONE PROTEIN SKP"/>
    <property type="match status" value="1"/>
</dbReference>
<proteinExistence type="inferred from homology"/>
<dbReference type="AlphaFoldDB" id="A0A556QLD2"/>
<sequence>MKTSLKSLIAVAFAGLFAVAAQAQPAPKVLIVDMAKLYDGHFKTEEQNGKLKADQAKAEEELQKLNAEGNSLVKQFNDLKEQVNNPALSSDAKAKSQADLEAKGQEIQRKQNDVNQFRANTQRSLQQRINNFKQFLLEEISKIAIDIAKKKGATLLLDKSGPTLIGVPSVLYFDAGYDITEDVAKEINKERPAGSVSASTSTSTSTSAPAAKPASSEAPSVSFPGAKK</sequence>
<feature type="compositionally biased region" description="Low complexity" evidence="4">
    <location>
        <begin position="193"/>
        <end position="222"/>
    </location>
</feature>
<evidence type="ECO:0000256" key="2">
    <source>
        <dbReference type="ARBA" id="ARBA00022729"/>
    </source>
</evidence>
<feature type="chain" id="PRO_5022219846" evidence="5">
    <location>
        <begin position="24"/>
        <end position="228"/>
    </location>
</feature>